<accession>A0A5B0QHW7</accession>
<organism evidence="1 2">
    <name type="scientific">Puccinia graminis f. sp. tritici</name>
    <dbReference type="NCBI Taxonomy" id="56615"/>
    <lineage>
        <taxon>Eukaryota</taxon>
        <taxon>Fungi</taxon>
        <taxon>Dikarya</taxon>
        <taxon>Basidiomycota</taxon>
        <taxon>Pucciniomycotina</taxon>
        <taxon>Pucciniomycetes</taxon>
        <taxon>Pucciniales</taxon>
        <taxon>Pucciniaceae</taxon>
        <taxon>Puccinia</taxon>
    </lineage>
</organism>
<protein>
    <submittedName>
        <fullName evidence="1">Uncharacterized protein</fullName>
    </submittedName>
</protein>
<proteinExistence type="predicted"/>
<dbReference type="AlphaFoldDB" id="A0A5B0QHW7"/>
<dbReference type="Proteomes" id="UP000324748">
    <property type="component" value="Unassembled WGS sequence"/>
</dbReference>
<reference evidence="1 2" key="1">
    <citation type="submission" date="2019-05" db="EMBL/GenBank/DDBJ databases">
        <title>Emergence of the Ug99 lineage of the wheat stem rust pathogen through somatic hybridization.</title>
        <authorList>
            <person name="Li F."/>
            <person name="Upadhyaya N.M."/>
            <person name="Sperschneider J."/>
            <person name="Matny O."/>
            <person name="Nguyen-Phuc H."/>
            <person name="Mago R."/>
            <person name="Raley C."/>
            <person name="Miller M.E."/>
            <person name="Silverstein K.A.T."/>
            <person name="Henningsen E."/>
            <person name="Hirsch C.D."/>
            <person name="Visser B."/>
            <person name="Pretorius Z.A."/>
            <person name="Steffenson B.J."/>
            <person name="Schwessinger B."/>
            <person name="Dodds P.N."/>
            <person name="Figueroa M."/>
        </authorList>
    </citation>
    <scope>NUCLEOTIDE SEQUENCE [LARGE SCALE GENOMIC DNA]</scope>
    <source>
        <strain evidence="1">21-0</strain>
    </source>
</reference>
<gene>
    <name evidence="1" type="ORF">PGT21_008786</name>
</gene>
<keyword evidence="2" id="KW-1185">Reference proteome</keyword>
<evidence type="ECO:0000313" key="2">
    <source>
        <dbReference type="Proteomes" id="UP000324748"/>
    </source>
</evidence>
<evidence type="ECO:0000313" key="1">
    <source>
        <dbReference type="EMBL" id="KAA1112762.1"/>
    </source>
</evidence>
<name>A0A5B0QHW7_PUCGR</name>
<comment type="caution">
    <text evidence="1">The sequence shown here is derived from an EMBL/GenBank/DDBJ whole genome shotgun (WGS) entry which is preliminary data.</text>
</comment>
<dbReference type="EMBL" id="VSWC01000015">
    <property type="protein sequence ID" value="KAA1112762.1"/>
    <property type="molecule type" value="Genomic_DNA"/>
</dbReference>
<sequence length="63" mass="6750">MGGTSSLMRGHGLVASLATDATQSTGCVSRCSTYQMGSSRLQDPLQLKLQPPVRFHKTSELLL</sequence>